<dbReference type="InterPro" id="IPR032710">
    <property type="entry name" value="NTF2-like_dom_sf"/>
</dbReference>
<sequence length="134" mass="14760">MSSAPRTAVVPSPATVVTEYLAAFLAGDIAKARSAVSDDFSFRAPLMPIRGTKEQFFAGAERKTGLIRDFRILRLWQDGDEVSCVYEIDVSTPAGQASMLLHEWHVVRQGLLVETTMVFDTQAQAAHLIHDALR</sequence>
<name>A0A540VWQ8_9ACTN</name>
<evidence type="ECO:0000313" key="3">
    <source>
        <dbReference type="Proteomes" id="UP000319103"/>
    </source>
</evidence>
<dbReference type="EMBL" id="VIGB01000003">
    <property type="protein sequence ID" value="TQF01199.1"/>
    <property type="molecule type" value="Genomic_DNA"/>
</dbReference>
<gene>
    <name evidence="2" type="ORF">E6W39_01785</name>
</gene>
<dbReference type="Pfam" id="PF12680">
    <property type="entry name" value="SnoaL_2"/>
    <property type="match status" value="1"/>
</dbReference>
<protein>
    <submittedName>
        <fullName evidence="2">Nuclear transport factor 2 family protein</fullName>
    </submittedName>
</protein>
<evidence type="ECO:0000259" key="1">
    <source>
        <dbReference type="Pfam" id="PF12680"/>
    </source>
</evidence>
<proteinExistence type="predicted"/>
<keyword evidence="3" id="KW-1185">Reference proteome</keyword>
<feature type="domain" description="SnoaL-like" evidence="1">
    <location>
        <begin position="17"/>
        <end position="114"/>
    </location>
</feature>
<dbReference type="InterPro" id="IPR037401">
    <property type="entry name" value="SnoaL-like"/>
</dbReference>
<dbReference type="Gene3D" id="3.10.450.50">
    <property type="match status" value="1"/>
</dbReference>
<comment type="caution">
    <text evidence="2">The sequence shown here is derived from an EMBL/GenBank/DDBJ whole genome shotgun (WGS) entry which is preliminary data.</text>
</comment>
<evidence type="ECO:0000313" key="2">
    <source>
        <dbReference type="EMBL" id="TQF01199.1"/>
    </source>
</evidence>
<accession>A0A540VWQ8</accession>
<dbReference type="AlphaFoldDB" id="A0A540VWQ8"/>
<organism evidence="2 3">
    <name type="scientific">Kitasatospora acidiphila</name>
    <dbReference type="NCBI Taxonomy" id="2567942"/>
    <lineage>
        <taxon>Bacteria</taxon>
        <taxon>Bacillati</taxon>
        <taxon>Actinomycetota</taxon>
        <taxon>Actinomycetes</taxon>
        <taxon>Kitasatosporales</taxon>
        <taxon>Streptomycetaceae</taxon>
        <taxon>Kitasatospora</taxon>
    </lineage>
</organism>
<reference evidence="2 3" key="1">
    <citation type="submission" date="2019-06" db="EMBL/GenBank/DDBJ databases">
        <title>Description of Kitasatospora acidophila sp. nov. isolated from pine grove soil, and reclassification of Streptomyces novaecaesareae to Kitasatospora novaeceasareae comb. nov.</title>
        <authorList>
            <person name="Kim M.J."/>
        </authorList>
    </citation>
    <scope>NUCLEOTIDE SEQUENCE [LARGE SCALE GENOMIC DNA]</scope>
    <source>
        <strain evidence="2 3">MMS16-CNU292</strain>
    </source>
</reference>
<dbReference type="Proteomes" id="UP000319103">
    <property type="component" value="Unassembled WGS sequence"/>
</dbReference>
<dbReference type="SUPFAM" id="SSF54427">
    <property type="entry name" value="NTF2-like"/>
    <property type="match status" value="1"/>
</dbReference>